<feature type="domain" description="Reverse transcriptase" evidence="2">
    <location>
        <begin position="1"/>
        <end position="296"/>
    </location>
</feature>
<dbReference type="Proteomes" id="UP000186698">
    <property type="component" value="Chromosome 7L"/>
</dbReference>
<dbReference type="Pfam" id="PF00078">
    <property type="entry name" value="RVT_1"/>
    <property type="match status" value="1"/>
</dbReference>
<dbReference type="InterPro" id="IPR058912">
    <property type="entry name" value="HTH_animal"/>
</dbReference>
<evidence type="ECO:0000259" key="2">
    <source>
        <dbReference type="PROSITE" id="PS50878"/>
    </source>
</evidence>
<dbReference type="PANTHER" id="PTHR21301">
    <property type="entry name" value="REVERSE TRANSCRIPTASE"/>
    <property type="match status" value="1"/>
</dbReference>
<name>A0A8J1L614_XENLA</name>
<protein>
    <submittedName>
        <fullName evidence="4">Uncharacterized protein LOC121395471</fullName>
    </submittedName>
</protein>
<evidence type="ECO:0000313" key="4">
    <source>
        <dbReference type="RefSeq" id="XP_041424973.1"/>
    </source>
</evidence>
<gene>
    <name evidence="4" type="primary">LOC121395471</name>
</gene>
<dbReference type="PANTHER" id="PTHR21301:SF12">
    <property type="match status" value="1"/>
</dbReference>
<dbReference type="AlphaFoldDB" id="A0A8J1L614"/>
<dbReference type="OrthoDB" id="9906912at2759"/>
<dbReference type="InterPro" id="IPR000305">
    <property type="entry name" value="GIY-YIG_endonuc"/>
</dbReference>
<dbReference type="KEGG" id="xla:121395471"/>
<dbReference type="GeneID" id="121395471"/>
<sequence>MDATKYRLEVHRQLEVPGHYSPIEQDPTTQLKKVIDLMIMEAFDMGVIDKSTKEFLTTDFPRIPTLYVLPKIHKTLENPPGRPIVSGIGSLLEPLSKFIDHHLQELVRNLPTCLKDTNDLLIKLEGVPKLSPGVLLCSIDIQSLFTAIPQDEGIKCIEEALLETNMSNAKLYFILDCLEVVLKKNYFKFEDFFYWQRQGTSMGSAVAPSLANLFVFDLEKKLFLKEPYLQYIVHYYRYVDDILIIWDGPRETFMDMVEQANTAHKTVKFTMEVSDTAINFLDVQIKLENNSLSTNLYRKEMDRNNLLHRKSFHNPQTLNAIPKGQYMRAKKIASSNTGYKMACKELTERFVQRGYPKGQLRAVENEVQKIERGDLLKPRKREVDSERITFVSKYDKRSKMVEKIVKQYWPILQTDTISGLAFKKPPRFAYKKGKSISDTLCSIEKMDSKYNPMVSKKVGTFPCLGCNCCSSIIKGPNIHHPISGQEIKLNTFATCKTAYVIYVLKCPCGLVYVGKTIRPVHMRIKEHKGNIRNFKAGTYSDTPVSRHFFEHKHNACQLKWKVLEVVPNPVRGGDHNNLLLQREARWISRLECISPKGLNEQYNLICFL</sequence>
<organism evidence="3 4">
    <name type="scientific">Xenopus laevis</name>
    <name type="common">African clawed frog</name>
    <dbReference type="NCBI Taxonomy" id="8355"/>
    <lineage>
        <taxon>Eukaryota</taxon>
        <taxon>Metazoa</taxon>
        <taxon>Chordata</taxon>
        <taxon>Craniata</taxon>
        <taxon>Vertebrata</taxon>
        <taxon>Euteleostomi</taxon>
        <taxon>Amphibia</taxon>
        <taxon>Batrachia</taxon>
        <taxon>Anura</taxon>
        <taxon>Pipoidea</taxon>
        <taxon>Pipidae</taxon>
        <taxon>Xenopodinae</taxon>
        <taxon>Xenopus</taxon>
        <taxon>Xenopus</taxon>
    </lineage>
</organism>
<evidence type="ECO:0000259" key="1">
    <source>
        <dbReference type="PROSITE" id="PS50164"/>
    </source>
</evidence>
<dbReference type="RefSeq" id="XP_041424973.1">
    <property type="nucleotide sequence ID" value="XM_041569039.1"/>
</dbReference>
<dbReference type="PROSITE" id="PS50878">
    <property type="entry name" value="RT_POL"/>
    <property type="match status" value="1"/>
</dbReference>
<feature type="domain" description="GIY-YIG" evidence="1">
    <location>
        <begin position="497"/>
        <end position="604"/>
    </location>
</feature>
<dbReference type="InterPro" id="IPR000477">
    <property type="entry name" value="RT_dom"/>
</dbReference>
<dbReference type="PROSITE" id="PS50164">
    <property type="entry name" value="GIY_YIG"/>
    <property type="match status" value="1"/>
</dbReference>
<reference evidence="4" key="1">
    <citation type="submission" date="2025-08" db="UniProtKB">
        <authorList>
            <consortium name="RefSeq"/>
        </authorList>
    </citation>
    <scope>IDENTIFICATION</scope>
    <source>
        <strain evidence="4">J_2021</strain>
        <tissue evidence="4">Erythrocytes</tissue>
    </source>
</reference>
<dbReference type="Pfam" id="PF26215">
    <property type="entry name" value="HTH_animal"/>
    <property type="match status" value="1"/>
</dbReference>
<evidence type="ECO:0000313" key="3">
    <source>
        <dbReference type="Proteomes" id="UP000186698"/>
    </source>
</evidence>
<keyword evidence="3" id="KW-1185">Reference proteome</keyword>
<proteinExistence type="predicted"/>
<accession>A0A8J1L614</accession>
<dbReference type="CDD" id="cd10442">
    <property type="entry name" value="GIY-YIG_PLEs"/>
    <property type="match status" value="1"/>
</dbReference>